<dbReference type="CDD" id="cd16922">
    <property type="entry name" value="HATPase_EvgS-ArcB-TorS-like"/>
    <property type="match status" value="1"/>
</dbReference>
<evidence type="ECO:0000256" key="7">
    <source>
        <dbReference type="ARBA" id="ARBA00022741"/>
    </source>
</evidence>
<comment type="subunit">
    <text evidence="11">At low DSF concentrations, interacts with RpfF.</text>
</comment>
<dbReference type="SMART" id="SM00387">
    <property type="entry name" value="HATPase_c"/>
    <property type="match status" value="1"/>
</dbReference>
<sequence length="739" mass="81387">MRLLRGQGPRGVALGVLGFLMLAVSVAVSADLVVGSRDTARRIDETQALIEADPRTLGQVQRELLRLELLLRERARPADVRLGEQFVTQRVRESALPKQRDVLGSQALVQEAQEVEDRWLTQVRPYVRESLGKGDRAADARLAAIEGISRLEEDYNTLAAAGEINRRQQAAAASETTADMLWDMRRMLVLLSLLFIAGIAFTVIGAWLLVRTNRHRLSALRNLEELNEELTFYSRVVQATDSALVATDRMGHVTWVNEAFERTTGYRLDEIRGRRAADFLTGETTSREVLRQIDEAGARGLPIRTELAQYTADGEEFWVSLDLSPLHSDAGELEGFFGVLTDITERHEAEELLTAARQAAEASAQEKAGFLATMSHEIRTPLNAVLGLTDLLLLTELDEEQRDYTETAHQSGNHLLALVNDVLDYSALEAGRLEYANQPFSMAQLLDETLTMFVANAEAKGIELRLRQSPDVPPALRGDAMRLRQVLVNVVGNAMKFTEQGSVSVDCDLVGSPWGHRLEVVLRVTDTGIGIPRWRIPDLFRSFVRGDASSTRQYGGTGLGLAISRRLVEAMGGTIDLESEVGVGTTVTIRMVHDRVEEEPPPVPRAAQAVLDHSERRVLVAEDDVVNQKVVVRMLGRIGIVPTVVENGREAVEAVRTGAFDTILMDVEMPVMDGLRAVRLIRDTDLPVQPWIVALTANALSGDRDRFLAAGMDDYVSKPVTLDALSGALDRSRVGHVAG</sequence>
<dbReference type="CDD" id="cd17546">
    <property type="entry name" value="REC_hyHK_CKI1_RcsC-like"/>
    <property type="match status" value="1"/>
</dbReference>
<keyword evidence="16" id="KW-1185">Reference proteome</keyword>
<dbReference type="EMBL" id="FMZM01000004">
    <property type="protein sequence ID" value="SDC88048.1"/>
    <property type="molecule type" value="Genomic_DNA"/>
</dbReference>
<dbReference type="Pfam" id="PF00512">
    <property type="entry name" value="HisKA"/>
    <property type="match status" value="1"/>
</dbReference>
<dbReference type="PANTHER" id="PTHR45339:SF1">
    <property type="entry name" value="HYBRID SIGNAL TRANSDUCTION HISTIDINE KINASE J"/>
    <property type="match status" value="1"/>
</dbReference>
<dbReference type="SMART" id="SM00388">
    <property type="entry name" value="HisKA"/>
    <property type="match status" value="1"/>
</dbReference>
<keyword evidence="9" id="KW-0067">ATP-binding</keyword>
<dbReference type="SMART" id="SM00086">
    <property type="entry name" value="PAC"/>
    <property type="match status" value="1"/>
</dbReference>
<dbReference type="FunFam" id="3.30.565.10:FF:000010">
    <property type="entry name" value="Sensor histidine kinase RcsC"/>
    <property type="match status" value="1"/>
</dbReference>
<dbReference type="GO" id="GO:0005524">
    <property type="term" value="F:ATP binding"/>
    <property type="evidence" value="ECO:0007669"/>
    <property type="project" value="UniProtKB-KW"/>
</dbReference>
<dbReference type="SUPFAM" id="SSF52172">
    <property type="entry name" value="CheY-like"/>
    <property type="match status" value="1"/>
</dbReference>
<evidence type="ECO:0000313" key="16">
    <source>
        <dbReference type="Proteomes" id="UP000199034"/>
    </source>
</evidence>
<evidence type="ECO:0000256" key="13">
    <source>
        <dbReference type="ARBA" id="ARBA00074306"/>
    </source>
</evidence>
<dbReference type="FunFam" id="1.10.287.130:FF:000002">
    <property type="entry name" value="Two-component osmosensing histidine kinase"/>
    <property type="match status" value="1"/>
</dbReference>
<dbReference type="PROSITE" id="PS50109">
    <property type="entry name" value="HIS_KIN"/>
    <property type="match status" value="1"/>
</dbReference>
<dbReference type="InterPro" id="IPR003594">
    <property type="entry name" value="HATPase_dom"/>
</dbReference>
<dbReference type="InterPro" id="IPR036890">
    <property type="entry name" value="HATPase_C_sf"/>
</dbReference>
<evidence type="ECO:0000256" key="8">
    <source>
        <dbReference type="ARBA" id="ARBA00022777"/>
    </source>
</evidence>
<keyword evidence="14" id="KW-1133">Transmembrane helix</keyword>
<dbReference type="InterPro" id="IPR003661">
    <property type="entry name" value="HisK_dim/P_dom"/>
</dbReference>
<dbReference type="EC" id="2.7.13.3" evidence="4"/>
<dbReference type="SMART" id="SM00448">
    <property type="entry name" value="REC"/>
    <property type="match status" value="1"/>
</dbReference>
<keyword evidence="14" id="KW-0472">Membrane</keyword>
<comment type="catalytic activity">
    <reaction evidence="1">
        <text>ATP + protein L-histidine = ADP + protein N-phospho-L-histidine.</text>
        <dbReference type="EC" id="2.7.13.3"/>
    </reaction>
</comment>
<dbReference type="CDD" id="cd00082">
    <property type="entry name" value="HisKA"/>
    <property type="match status" value="1"/>
</dbReference>
<dbReference type="CDD" id="cd00130">
    <property type="entry name" value="PAS"/>
    <property type="match status" value="1"/>
</dbReference>
<dbReference type="STRING" id="1045774.SAMN05421872_104287"/>
<dbReference type="PROSITE" id="PS50112">
    <property type="entry name" value="PAS"/>
    <property type="match status" value="1"/>
</dbReference>
<comment type="subcellular location">
    <subcellularLocation>
        <location evidence="2">Cell membrane</location>
    </subcellularLocation>
</comment>
<keyword evidence="8" id="KW-0418">Kinase</keyword>
<dbReference type="PRINTS" id="PR00344">
    <property type="entry name" value="BCTRLSENSOR"/>
</dbReference>
<dbReference type="PANTHER" id="PTHR45339">
    <property type="entry name" value="HYBRID SIGNAL TRANSDUCTION HISTIDINE KINASE J"/>
    <property type="match status" value="1"/>
</dbReference>
<dbReference type="InterPro" id="IPR011006">
    <property type="entry name" value="CheY-like_superfamily"/>
</dbReference>
<accession>A0A1G6Q6U6</accession>
<dbReference type="SUPFAM" id="SSF55874">
    <property type="entry name" value="ATPase domain of HSP90 chaperone/DNA topoisomerase II/histidine kinase"/>
    <property type="match status" value="1"/>
</dbReference>
<evidence type="ECO:0000256" key="14">
    <source>
        <dbReference type="SAM" id="Phobius"/>
    </source>
</evidence>
<dbReference type="Gene3D" id="3.30.565.10">
    <property type="entry name" value="Histidine kinase-like ATPase, C-terminal domain"/>
    <property type="match status" value="1"/>
</dbReference>
<keyword evidence="10" id="KW-0902">Two-component regulatory system</keyword>
<dbReference type="InterPro" id="IPR004358">
    <property type="entry name" value="Sig_transdc_His_kin-like_C"/>
</dbReference>
<dbReference type="InterPro" id="IPR005467">
    <property type="entry name" value="His_kinase_dom"/>
</dbReference>
<dbReference type="InterPro" id="IPR001610">
    <property type="entry name" value="PAC"/>
</dbReference>
<dbReference type="SMART" id="SM00091">
    <property type="entry name" value="PAS"/>
    <property type="match status" value="1"/>
</dbReference>
<dbReference type="GO" id="GO:0005886">
    <property type="term" value="C:plasma membrane"/>
    <property type="evidence" value="ECO:0007669"/>
    <property type="project" value="UniProtKB-SubCell"/>
</dbReference>
<dbReference type="Gene3D" id="3.30.450.20">
    <property type="entry name" value="PAS domain"/>
    <property type="match status" value="1"/>
</dbReference>
<keyword evidence="6" id="KW-0808">Transferase</keyword>
<dbReference type="Pfam" id="PF13426">
    <property type="entry name" value="PAS_9"/>
    <property type="match status" value="1"/>
</dbReference>
<dbReference type="Gene3D" id="1.10.287.130">
    <property type="match status" value="1"/>
</dbReference>
<dbReference type="InterPro" id="IPR001789">
    <property type="entry name" value="Sig_transdc_resp-reg_receiver"/>
</dbReference>
<evidence type="ECO:0000313" key="15">
    <source>
        <dbReference type="EMBL" id="SDC88048.1"/>
    </source>
</evidence>
<keyword evidence="14" id="KW-0812">Transmembrane</keyword>
<evidence type="ECO:0000256" key="2">
    <source>
        <dbReference type="ARBA" id="ARBA00004236"/>
    </source>
</evidence>
<comment type="similarity">
    <text evidence="3">In the N-terminal section; belongs to the phytochrome family.</text>
</comment>
<dbReference type="SUPFAM" id="SSF55785">
    <property type="entry name" value="PYP-like sensor domain (PAS domain)"/>
    <property type="match status" value="1"/>
</dbReference>
<dbReference type="InterPro" id="IPR000014">
    <property type="entry name" value="PAS"/>
</dbReference>
<feature type="transmembrane region" description="Helical" evidence="14">
    <location>
        <begin position="188"/>
        <end position="210"/>
    </location>
</feature>
<gene>
    <name evidence="15" type="ORF">SAMN05421872_104287</name>
</gene>
<dbReference type="GO" id="GO:0000155">
    <property type="term" value="F:phosphorelay sensor kinase activity"/>
    <property type="evidence" value="ECO:0007669"/>
    <property type="project" value="InterPro"/>
</dbReference>
<keyword evidence="7" id="KW-0547">Nucleotide-binding</keyword>
<evidence type="ECO:0000256" key="6">
    <source>
        <dbReference type="ARBA" id="ARBA00022679"/>
    </source>
</evidence>
<evidence type="ECO:0000256" key="9">
    <source>
        <dbReference type="ARBA" id="ARBA00022840"/>
    </source>
</evidence>
<evidence type="ECO:0000256" key="10">
    <source>
        <dbReference type="ARBA" id="ARBA00023012"/>
    </source>
</evidence>
<dbReference type="AlphaFoldDB" id="A0A1G6Q6U6"/>
<dbReference type="Pfam" id="PF00072">
    <property type="entry name" value="Response_reg"/>
    <property type="match status" value="1"/>
</dbReference>
<keyword evidence="5" id="KW-0597">Phosphoprotein</keyword>
<dbReference type="SUPFAM" id="SSF47384">
    <property type="entry name" value="Homodimeric domain of signal transducing histidine kinase"/>
    <property type="match status" value="1"/>
</dbReference>
<dbReference type="RefSeq" id="WP_170866989.1">
    <property type="nucleotide sequence ID" value="NZ_FMZM01000004.1"/>
</dbReference>
<proteinExistence type="inferred from homology"/>
<dbReference type="Gene3D" id="3.40.50.2300">
    <property type="match status" value="1"/>
</dbReference>
<evidence type="ECO:0000256" key="11">
    <source>
        <dbReference type="ARBA" id="ARBA00064003"/>
    </source>
</evidence>
<name>A0A1G6Q6U6_9ACTN</name>
<dbReference type="InterPro" id="IPR035965">
    <property type="entry name" value="PAS-like_dom_sf"/>
</dbReference>
<organism evidence="15 16">
    <name type="scientific">Nocardioides lianchengensis</name>
    <dbReference type="NCBI Taxonomy" id="1045774"/>
    <lineage>
        <taxon>Bacteria</taxon>
        <taxon>Bacillati</taxon>
        <taxon>Actinomycetota</taxon>
        <taxon>Actinomycetes</taxon>
        <taxon>Propionibacteriales</taxon>
        <taxon>Nocardioidaceae</taxon>
        <taxon>Nocardioides</taxon>
    </lineage>
</organism>
<evidence type="ECO:0000256" key="12">
    <source>
        <dbReference type="ARBA" id="ARBA00068150"/>
    </source>
</evidence>
<evidence type="ECO:0000256" key="4">
    <source>
        <dbReference type="ARBA" id="ARBA00012438"/>
    </source>
</evidence>
<protein>
    <recommendedName>
        <fullName evidence="13">Circadian input-output histidine kinase CikA</fullName>
        <ecNumber evidence="4">2.7.13.3</ecNumber>
    </recommendedName>
    <alternativeName>
        <fullName evidence="12">Sensory/regulatory protein RpfC</fullName>
    </alternativeName>
</protein>
<evidence type="ECO:0000256" key="1">
    <source>
        <dbReference type="ARBA" id="ARBA00000085"/>
    </source>
</evidence>
<dbReference type="PROSITE" id="PS50110">
    <property type="entry name" value="RESPONSE_REGULATORY"/>
    <property type="match status" value="1"/>
</dbReference>
<evidence type="ECO:0000256" key="3">
    <source>
        <dbReference type="ARBA" id="ARBA00006402"/>
    </source>
</evidence>
<reference evidence="15 16" key="1">
    <citation type="submission" date="2016-10" db="EMBL/GenBank/DDBJ databases">
        <authorList>
            <person name="de Groot N.N."/>
        </authorList>
    </citation>
    <scope>NUCLEOTIDE SEQUENCE [LARGE SCALE GENOMIC DNA]</scope>
    <source>
        <strain evidence="15 16">CGMCC 4.6858</strain>
    </source>
</reference>
<dbReference type="Pfam" id="PF02518">
    <property type="entry name" value="HATPase_c"/>
    <property type="match status" value="1"/>
</dbReference>
<dbReference type="InterPro" id="IPR036097">
    <property type="entry name" value="HisK_dim/P_sf"/>
</dbReference>
<dbReference type="PROSITE" id="PS50113">
    <property type="entry name" value="PAC"/>
    <property type="match status" value="1"/>
</dbReference>
<dbReference type="Proteomes" id="UP000199034">
    <property type="component" value="Unassembled WGS sequence"/>
</dbReference>
<dbReference type="NCBIfam" id="TIGR00229">
    <property type="entry name" value="sensory_box"/>
    <property type="match status" value="1"/>
</dbReference>
<feature type="transmembrane region" description="Helical" evidence="14">
    <location>
        <begin position="12"/>
        <end position="34"/>
    </location>
</feature>
<evidence type="ECO:0000256" key="5">
    <source>
        <dbReference type="ARBA" id="ARBA00022553"/>
    </source>
</evidence>
<dbReference type="InterPro" id="IPR000700">
    <property type="entry name" value="PAS-assoc_C"/>
</dbReference>